<evidence type="ECO:0000313" key="7">
    <source>
        <dbReference type="EMBL" id="QTZ94611.1"/>
    </source>
</evidence>
<dbReference type="PANTHER" id="PTHR44688:SF16">
    <property type="entry name" value="DNA-BINDING TRANSCRIPTIONAL ACTIVATOR DEVR_DOSR"/>
    <property type="match status" value="1"/>
</dbReference>
<gene>
    <name evidence="7" type="ORF">SU9_026785</name>
    <name evidence="6" type="ORF">SU9_04816</name>
</gene>
<keyword evidence="1" id="KW-0805">Transcription regulation</keyword>
<keyword evidence="8" id="KW-1185">Reference proteome</keyword>
<dbReference type="InterPro" id="IPR017938">
    <property type="entry name" value="Riboflavin_synthase-like_b-brl"/>
</dbReference>
<dbReference type="PATRIC" id="fig|1160718.3.peg.991"/>
<dbReference type="Proteomes" id="UP000009036">
    <property type="component" value="Chromosome"/>
</dbReference>
<reference evidence="6" key="1">
    <citation type="journal article" date="2012" name="J. Bacteriol.">
        <title>Genome Sequence of Streptomyces auratus Strain AGR0001, a Phoslactomycin-Producing Actinomycete.</title>
        <authorList>
            <person name="Han X."/>
            <person name="Li M."/>
            <person name="Ding Z."/>
            <person name="Zhao J."/>
            <person name="Ji K."/>
            <person name="Wen M."/>
            <person name="Lu T."/>
        </authorList>
    </citation>
    <scope>NUCLEOTIDE SEQUENCE [LARGE SCALE GENOMIC DNA]</scope>
    <source>
        <strain evidence="6">AGR0001</strain>
    </source>
</reference>
<dbReference type="InterPro" id="IPR036388">
    <property type="entry name" value="WH-like_DNA-bd_sf"/>
</dbReference>
<dbReference type="AlphaFoldDB" id="J2K5K9"/>
<dbReference type="HOGENOM" id="CLU_1427293_0_0_11"/>
<dbReference type="SMART" id="SM00421">
    <property type="entry name" value="HTH_LUXR"/>
    <property type="match status" value="1"/>
</dbReference>
<accession>J2K5K9</accession>
<dbReference type="eggNOG" id="COG2197">
    <property type="taxonomic scope" value="Bacteria"/>
</dbReference>
<evidence type="ECO:0000313" key="8">
    <source>
        <dbReference type="Proteomes" id="UP000009036"/>
    </source>
</evidence>
<evidence type="ECO:0000256" key="3">
    <source>
        <dbReference type="ARBA" id="ARBA00023163"/>
    </source>
</evidence>
<dbReference type="OrthoDB" id="9808843at2"/>
<organism evidence="6">
    <name type="scientific">Streptomyces auratus AGR0001</name>
    <dbReference type="NCBI Taxonomy" id="1160718"/>
    <lineage>
        <taxon>Bacteria</taxon>
        <taxon>Bacillati</taxon>
        <taxon>Actinomycetota</taxon>
        <taxon>Actinomycetes</taxon>
        <taxon>Kitasatosporales</taxon>
        <taxon>Streptomycetaceae</taxon>
        <taxon>Streptomyces</taxon>
    </lineage>
</organism>
<feature type="region of interest" description="Disordered" evidence="4">
    <location>
        <begin position="82"/>
        <end position="108"/>
    </location>
</feature>
<dbReference type="Gene3D" id="1.10.10.10">
    <property type="entry name" value="Winged helix-like DNA-binding domain superfamily/Winged helix DNA-binding domain"/>
    <property type="match status" value="1"/>
</dbReference>
<evidence type="ECO:0000256" key="1">
    <source>
        <dbReference type="ARBA" id="ARBA00023015"/>
    </source>
</evidence>
<dbReference type="InterPro" id="IPR000792">
    <property type="entry name" value="Tscrpt_reg_LuxR_C"/>
</dbReference>
<dbReference type="CDD" id="cd06170">
    <property type="entry name" value="LuxR_C_like"/>
    <property type="match status" value="1"/>
</dbReference>
<evidence type="ECO:0000313" key="6">
    <source>
        <dbReference type="EMBL" id="EJJ08103.1"/>
    </source>
</evidence>
<dbReference type="Pfam" id="PF00196">
    <property type="entry name" value="GerE"/>
    <property type="match status" value="1"/>
</dbReference>
<feature type="domain" description="HTH luxR-type" evidence="5">
    <location>
        <begin position="126"/>
        <end position="191"/>
    </location>
</feature>
<dbReference type="SUPFAM" id="SSF46894">
    <property type="entry name" value="C-terminal effector domain of the bipartite response regulators"/>
    <property type="match status" value="1"/>
</dbReference>
<dbReference type="GO" id="GO:0006355">
    <property type="term" value="P:regulation of DNA-templated transcription"/>
    <property type="evidence" value="ECO:0007669"/>
    <property type="project" value="InterPro"/>
</dbReference>
<evidence type="ECO:0000256" key="4">
    <source>
        <dbReference type="SAM" id="MobiDB-lite"/>
    </source>
</evidence>
<dbReference type="InterPro" id="IPR016032">
    <property type="entry name" value="Sig_transdc_resp-reg_C-effctor"/>
</dbReference>
<evidence type="ECO:0000259" key="5">
    <source>
        <dbReference type="PROSITE" id="PS50043"/>
    </source>
</evidence>
<dbReference type="PRINTS" id="PR00038">
    <property type="entry name" value="HTHLUXR"/>
</dbReference>
<dbReference type="PANTHER" id="PTHR44688">
    <property type="entry name" value="DNA-BINDING TRANSCRIPTIONAL ACTIVATOR DEVR_DOSR"/>
    <property type="match status" value="1"/>
</dbReference>
<keyword evidence="2" id="KW-0238">DNA-binding</keyword>
<dbReference type="GO" id="GO:0003677">
    <property type="term" value="F:DNA binding"/>
    <property type="evidence" value="ECO:0007669"/>
    <property type="project" value="UniProtKB-KW"/>
</dbReference>
<sequence>MRQNKEYRELLAQPAERLGEGVRGLVLVDPAGKESFDWEAGAHLSVTLPSGMIHRYFVRGKSNDRLHFRIGVPQKPPGHLIADGEQAGGSGQEGAAGVTGSTADGAGPAEAVVPRAQQTGAGTQTQESGREALTSRETEILEHVARALSNRQIATLLSISEGTVKRHLRNIFAKLDARSRMDAVNKAVPQPRPRAS</sequence>
<proteinExistence type="predicted"/>
<keyword evidence="3" id="KW-0804">Transcription</keyword>
<dbReference type="EMBL" id="CP072931">
    <property type="protein sequence ID" value="QTZ94611.1"/>
    <property type="molecule type" value="Genomic_DNA"/>
</dbReference>
<dbReference type="EMBL" id="AJGV01000041">
    <property type="protein sequence ID" value="EJJ08103.1"/>
    <property type="molecule type" value="Genomic_DNA"/>
</dbReference>
<dbReference type="KEGG" id="sauh:SU9_026785"/>
<evidence type="ECO:0000256" key="2">
    <source>
        <dbReference type="ARBA" id="ARBA00023125"/>
    </source>
</evidence>
<name>J2K5K9_9ACTN</name>
<reference evidence="7" key="2">
    <citation type="submission" date="2021-04" db="EMBL/GenBank/DDBJ databases">
        <authorList>
            <person name="Wen M.-L."/>
            <person name="Han X.-L."/>
            <person name="Xiong J."/>
        </authorList>
    </citation>
    <scope>NUCLEOTIDE SEQUENCE</scope>
    <source>
        <strain evidence="7">AGR0001</strain>
    </source>
</reference>
<dbReference type="PROSITE" id="PS50043">
    <property type="entry name" value="HTH_LUXR_2"/>
    <property type="match status" value="1"/>
</dbReference>
<dbReference type="Gene3D" id="2.40.30.10">
    <property type="entry name" value="Translation factors"/>
    <property type="match status" value="1"/>
</dbReference>
<dbReference type="STRING" id="1160718.SU9_04816"/>
<dbReference type="SUPFAM" id="SSF63380">
    <property type="entry name" value="Riboflavin synthase domain-like"/>
    <property type="match status" value="1"/>
</dbReference>
<protein>
    <submittedName>
        <fullName evidence="6">Response regulator receiver</fullName>
    </submittedName>
</protein>